<dbReference type="AlphaFoldDB" id="A0A024GHT4"/>
<accession>A0A024GHT4</accession>
<evidence type="ECO:0000313" key="2">
    <source>
        <dbReference type="Proteomes" id="UP000053237"/>
    </source>
</evidence>
<organism evidence="1 2">
    <name type="scientific">Albugo candida</name>
    <dbReference type="NCBI Taxonomy" id="65357"/>
    <lineage>
        <taxon>Eukaryota</taxon>
        <taxon>Sar</taxon>
        <taxon>Stramenopiles</taxon>
        <taxon>Oomycota</taxon>
        <taxon>Peronosporomycetes</taxon>
        <taxon>Albuginales</taxon>
        <taxon>Albuginaceae</taxon>
        <taxon>Albugo</taxon>
    </lineage>
</organism>
<comment type="caution">
    <text evidence="1">The sequence shown here is derived from an EMBL/GenBank/DDBJ whole genome shotgun (WGS) entry which is preliminary data.</text>
</comment>
<name>A0A024GHT4_9STRA</name>
<dbReference type="Proteomes" id="UP000053237">
    <property type="component" value="Unassembled WGS sequence"/>
</dbReference>
<dbReference type="EMBL" id="CAIX01000126">
    <property type="protein sequence ID" value="CCI46418.1"/>
    <property type="molecule type" value="Genomic_DNA"/>
</dbReference>
<protein>
    <submittedName>
        <fullName evidence="1">Uncharacterized protein</fullName>
    </submittedName>
</protein>
<keyword evidence="2" id="KW-1185">Reference proteome</keyword>
<proteinExistence type="predicted"/>
<evidence type="ECO:0000313" key="1">
    <source>
        <dbReference type="EMBL" id="CCI46418.1"/>
    </source>
</evidence>
<gene>
    <name evidence="1" type="ORF">BN9_073470</name>
</gene>
<sequence>MTVGIRSKQLGLPFLDKSQIWGRLQRCSYTLTGWIPSSQLVSITLKARSIVQITVGYLIEYLDHAPIRKQREEFATIRGQKSYLAIFCSLIRIKIRRRCIVAQSSLHWNCGSCCLQSIRIGGLGSRDQLECVSGANTQFQLSAKNPKSKGSQSFSIALRHAESKPINKAALIVFEPPVEA</sequence>
<dbReference type="InParanoid" id="A0A024GHT4"/>
<reference evidence="1 2" key="1">
    <citation type="submission" date="2012-05" db="EMBL/GenBank/DDBJ databases">
        <title>Recombination and specialization in a pathogen metapopulation.</title>
        <authorList>
            <person name="Gardiner A."/>
            <person name="Kemen E."/>
            <person name="Schultz-Larsen T."/>
            <person name="MacLean D."/>
            <person name="Van Oosterhout C."/>
            <person name="Jones J.D.G."/>
        </authorList>
    </citation>
    <scope>NUCLEOTIDE SEQUENCE [LARGE SCALE GENOMIC DNA]</scope>
    <source>
        <strain evidence="1 2">Ac Nc2</strain>
    </source>
</reference>